<dbReference type="Proteomes" id="UP000656813">
    <property type="component" value="Unassembled WGS sequence"/>
</dbReference>
<dbReference type="AlphaFoldDB" id="A0A8J3EM73"/>
<dbReference type="Pfam" id="PF13472">
    <property type="entry name" value="Lipase_GDSL_2"/>
    <property type="match status" value="1"/>
</dbReference>
<reference evidence="2" key="2">
    <citation type="submission" date="2020-09" db="EMBL/GenBank/DDBJ databases">
        <authorList>
            <person name="Sun Q."/>
            <person name="Zhou Y."/>
        </authorList>
    </citation>
    <scope>NUCLEOTIDE SEQUENCE</scope>
    <source>
        <strain evidence="2">CGMCC 1.12777</strain>
    </source>
</reference>
<evidence type="ECO:0000259" key="1">
    <source>
        <dbReference type="Pfam" id="PF13472"/>
    </source>
</evidence>
<dbReference type="Gene3D" id="3.40.50.1110">
    <property type="entry name" value="SGNH hydrolase"/>
    <property type="match status" value="1"/>
</dbReference>
<dbReference type="EMBL" id="BMFV01000015">
    <property type="protein sequence ID" value="GGH82373.1"/>
    <property type="molecule type" value="Genomic_DNA"/>
</dbReference>
<dbReference type="InterPro" id="IPR036514">
    <property type="entry name" value="SGNH_hydro_sf"/>
</dbReference>
<reference evidence="2" key="1">
    <citation type="journal article" date="2014" name="Int. J. Syst. Evol. Microbiol.">
        <title>Complete genome sequence of Corynebacterium casei LMG S-19264T (=DSM 44701T), isolated from a smear-ripened cheese.</title>
        <authorList>
            <consortium name="US DOE Joint Genome Institute (JGI-PGF)"/>
            <person name="Walter F."/>
            <person name="Albersmeier A."/>
            <person name="Kalinowski J."/>
            <person name="Ruckert C."/>
        </authorList>
    </citation>
    <scope>NUCLEOTIDE SEQUENCE</scope>
    <source>
        <strain evidence="2">CGMCC 1.12777</strain>
    </source>
</reference>
<feature type="domain" description="SGNH hydrolase-type esterase" evidence="1">
    <location>
        <begin position="226"/>
        <end position="415"/>
    </location>
</feature>
<dbReference type="InterPro" id="IPR013830">
    <property type="entry name" value="SGNH_hydro"/>
</dbReference>
<comment type="caution">
    <text evidence="2">The sequence shown here is derived from an EMBL/GenBank/DDBJ whole genome shotgun (WGS) entry which is preliminary data.</text>
</comment>
<dbReference type="InterPro" id="IPR053140">
    <property type="entry name" value="GDSL_Rv0518-like"/>
</dbReference>
<protein>
    <submittedName>
        <fullName evidence="2">SGNH hydrolase</fullName>
    </submittedName>
</protein>
<accession>A0A8J3EM73</accession>
<dbReference type="PANTHER" id="PTHR43784:SF2">
    <property type="entry name" value="GDSL-LIKE LIPASE_ACYLHYDROLASE, PUTATIVE (AFU_ORTHOLOGUE AFUA_2G00820)-RELATED"/>
    <property type="match status" value="1"/>
</dbReference>
<keyword evidence="2" id="KW-0378">Hydrolase</keyword>
<dbReference type="GO" id="GO:0016787">
    <property type="term" value="F:hydrolase activity"/>
    <property type="evidence" value="ECO:0007669"/>
    <property type="project" value="UniProtKB-KW"/>
</dbReference>
<dbReference type="SUPFAM" id="SSF52266">
    <property type="entry name" value="SGNH hydrolase"/>
    <property type="match status" value="1"/>
</dbReference>
<sequence>MREKRTRSFGPKMKTALFLLAVIILLSFASLSIGKQKTTPTNGQTNANVHWVGTWSASQQMSRPASFSRVGFAQQTVRLIIHPHIDGKVLRIKLSNTFGKDAVTFGQVRVALSSHGASIIHGTSQLVTFNGHASVTLPRGTEMLSDPIAFTVSSECDLAVSLYLPEASGPTTWHAMSNQLTYISTTGNHTNNTTGSAFKTKVFGWYWLSSVEVQAKPSTQGAIVTLGDSITDGYRSTPNMNHRWPDFLAERLNRAYPGQPFSVLNAGISGNRILRSSTSHGVDAIDRLNRDVLSQAGVTDVILLEGINDIGKQPHTYDANKIIAGMKTIIKKVHAQGLRIYGGTLTPFQGKIGGYYTPQGEVTRETVNHWIRTSKAFDGVIDFDKALRDPNNPHRLRPKYDSGDHLHPNDAGYQAMANAVHLSMLIGKH</sequence>
<dbReference type="PANTHER" id="PTHR43784">
    <property type="entry name" value="GDSL-LIKE LIPASE/ACYLHYDROLASE, PUTATIVE (AFU_ORTHOLOGUE AFUA_2G00820)-RELATED"/>
    <property type="match status" value="1"/>
</dbReference>
<name>A0A8J3EM73_9BACL</name>
<dbReference type="CDD" id="cd01830">
    <property type="entry name" value="XynE_like"/>
    <property type="match status" value="1"/>
</dbReference>
<keyword evidence="3" id="KW-1185">Reference proteome</keyword>
<proteinExistence type="predicted"/>
<evidence type="ECO:0000313" key="3">
    <source>
        <dbReference type="Proteomes" id="UP000656813"/>
    </source>
</evidence>
<gene>
    <name evidence="2" type="ORF">GCM10007096_21660</name>
</gene>
<organism evidence="2 3">
    <name type="scientific">Pullulanibacillus pueri</name>
    <dbReference type="NCBI Taxonomy" id="1437324"/>
    <lineage>
        <taxon>Bacteria</taxon>
        <taxon>Bacillati</taxon>
        <taxon>Bacillota</taxon>
        <taxon>Bacilli</taxon>
        <taxon>Bacillales</taxon>
        <taxon>Sporolactobacillaceae</taxon>
        <taxon>Pullulanibacillus</taxon>
    </lineage>
</organism>
<evidence type="ECO:0000313" key="2">
    <source>
        <dbReference type="EMBL" id="GGH82373.1"/>
    </source>
</evidence>
<dbReference type="RefSeq" id="WP_229745533.1">
    <property type="nucleotide sequence ID" value="NZ_BMFV01000015.1"/>
</dbReference>